<protein>
    <submittedName>
        <fullName evidence="2">Uncharacterized protein</fullName>
    </submittedName>
</protein>
<feature type="region of interest" description="Disordered" evidence="1">
    <location>
        <begin position="35"/>
        <end position="68"/>
    </location>
</feature>
<organism evidence="2 3">
    <name type="scientific">Aspergillus granulosus</name>
    <dbReference type="NCBI Taxonomy" id="176169"/>
    <lineage>
        <taxon>Eukaryota</taxon>
        <taxon>Fungi</taxon>
        <taxon>Dikarya</taxon>
        <taxon>Ascomycota</taxon>
        <taxon>Pezizomycotina</taxon>
        <taxon>Eurotiomycetes</taxon>
        <taxon>Eurotiomycetidae</taxon>
        <taxon>Eurotiales</taxon>
        <taxon>Aspergillaceae</taxon>
        <taxon>Aspergillus</taxon>
        <taxon>Aspergillus subgen. Nidulantes</taxon>
    </lineage>
</organism>
<dbReference type="PANTHER" id="PTHR38111:SF6">
    <property type="entry name" value="FINGER DOMAIN PROTEIN, PUTATIVE (AFU_ORTHOLOGUE AFUA_8G01940)-RELATED"/>
    <property type="match status" value="1"/>
</dbReference>
<keyword evidence="3" id="KW-1185">Reference proteome</keyword>
<comment type="caution">
    <text evidence="2">The sequence shown here is derived from an EMBL/GenBank/DDBJ whole genome shotgun (WGS) entry which is preliminary data.</text>
</comment>
<gene>
    <name evidence="2" type="ORF">BJX63DRAFT_419708</name>
</gene>
<feature type="compositionally biased region" description="Basic and acidic residues" evidence="1">
    <location>
        <begin position="45"/>
        <end position="57"/>
    </location>
</feature>
<evidence type="ECO:0000256" key="1">
    <source>
        <dbReference type="SAM" id="MobiDB-lite"/>
    </source>
</evidence>
<reference evidence="2 3" key="1">
    <citation type="submission" date="2024-07" db="EMBL/GenBank/DDBJ databases">
        <title>Section-level genome sequencing and comparative genomics of Aspergillus sections Usti and Cavernicolus.</title>
        <authorList>
            <consortium name="Lawrence Berkeley National Laboratory"/>
            <person name="Nybo J.L."/>
            <person name="Vesth T.C."/>
            <person name="Theobald S."/>
            <person name="Frisvad J.C."/>
            <person name="Larsen T.O."/>
            <person name="Kjaerboelling I."/>
            <person name="Rothschild-Mancinelli K."/>
            <person name="Lyhne E.K."/>
            <person name="Kogle M.E."/>
            <person name="Barry K."/>
            <person name="Clum A."/>
            <person name="Na H."/>
            <person name="Ledsgaard L."/>
            <person name="Lin J."/>
            <person name="Lipzen A."/>
            <person name="Kuo A."/>
            <person name="Riley R."/>
            <person name="Mondo S."/>
            <person name="Labutti K."/>
            <person name="Haridas S."/>
            <person name="Pangalinan J."/>
            <person name="Salamov A.A."/>
            <person name="Simmons B.A."/>
            <person name="Magnuson J.K."/>
            <person name="Chen J."/>
            <person name="Drula E."/>
            <person name="Henrissat B."/>
            <person name="Wiebenga A."/>
            <person name="Lubbers R.J."/>
            <person name="Gomes A.C."/>
            <person name="Makela M.R."/>
            <person name="Stajich J."/>
            <person name="Grigoriev I.V."/>
            <person name="Mortensen U.H."/>
            <person name="De Vries R.P."/>
            <person name="Baker S.E."/>
            <person name="Andersen M.R."/>
        </authorList>
    </citation>
    <scope>NUCLEOTIDE SEQUENCE [LARGE SCALE GENOMIC DNA]</scope>
    <source>
        <strain evidence="2 3">CBS 588.65</strain>
    </source>
</reference>
<evidence type="ECO:0000313" key="2">
    <source>
        <dbReference type="EMBL" id="KAL2817141.1"/>
    </source>
</evidence>
<dbReference type="InterPro" id="IPR053178">
    <property type="entry name" value="Osmoadaptation_assoc"/>
</dbReference>
<name>A0ABR4HNS8_9EURO</name>
<sequence length="468" mass="52510">MTNVSDCSLVPLLPPVEAEQKNNHPFLDQRDKAGLQSAKTAMRQRKFDNKKPNAAERRTRKYAQRPTRTAACKKNRPALLIPRPPMDELFAPNLTCEALTTQATESFSGWLVSHFPLMYCSFDDRVDTNWMQFLRNLKPSRFPQALTWAIRALLTFHMGTMQGNINTVYCARHMYGMGIRHLRFLLQTPRALTDEALAAAVLLGGYEVGDGTAKYSWIRQTRGIRHLMQARGPVAHKTGFGRTLLLCFGPFLIAESFILSEPCFLGDHDWICLVEDIYKDRKRVGLGQAMDRAFNEAALCPNYYTTTRSSLAATADPNVLVVQEMLLTQMAKSKARFLELQGILANISEDEKSLALNIGSIPPVQARNLARLTSEGINYSLALLDQLTGLVESDRRRKLSPFTDMDIADPWRTYSQKLIMEKQDCPQPEVGGPTAPTGDLDVVGDRLDRFSLTMGVVSVWGIPPIQIM</sequence>
<evidence type="ECO:0000313" key="3">
    <source>
        <dbReference type="Proteomes" id="UP001610334"/>
    </source>
</evidence>
<accession>A0ABR4HNS8</accession>
<dbReference type="Proteomes" id="UP001610334">
    <property type="component" value="Unassembled WGS sequence"/>
</dbReference>
<dbReference type="PANTHER" id="PTHR38111">
    <property type="entry name" value="ZN(2)-C6 FUNGAL-TYPE DOMAIN-CONTAINING PROTEIN-RELATED"/>
    <property type="match status" value="1"/>
</dbReference>
<dbReference type="EMBL" id="JBFXLT010000019">
    <property type="protein sequence ID" value="KAL2817141.1"/>
    <property type="molecule type" value="Genomic_DNA"/>
</dbReference>
<proteinExistence type="predicted"/>